<dbReference type="InterPro" id="IPR008586">
    <property type="entry name" value="DUF868_pln"/>
</dbReference>
<dbReference type="InterPro" id="IPR044522">
    <property type="entry name" value="TSO1-like"/>
</dbReference>
<protein>
    <recommendedName>
        <fullName evidence="6">CRC domain-containing protein</fullName>
    </recommendedName>
</protein>
<dbReference type="EMBL" id="LR999453">
    <property type="protein sequence ID" value="CAE5966146.1"/>
    <property type="molecule type" value="Genomic_DNA"/>
</dbReference>
<feature type="region of interest" description="Disordered" evidence="5">
    <location>
        <begin position="884"/>
        <end position="905"/>
    </location>
</feature>
<accession>A0A8S1ZTS2</accession>
<sequence>MRDFPSCSGENGVQIADSSSSSSAGRNAQNLVICIYRCRIRGRTCMITVTWTKNLMGQCVTVGVDDSCNRSLCKVEIKPWLFTKRKGSKNLEAYACSIDVFWDLSSAKFGSSPEPLGGFYVGIVVDKEMVLLLGDMKKEAFKKTNAAPSSSLGAVFIAKKEHVFGKRTFSTKAQFSGDGKTHDLVIECDTSISDPCLIVRVDGKTLMQVQRLHWKFRGNDTIIVNRISVEVLWDVHSWFFGMPSSPGNAVFMFRTCQSVEKTWSFTQVPTSSKSQSFGFSLILSTMPPGPHSNVPYRKPVKTRMLDSPVFQYINELSPIEPVKPARPENILNSLAFTSPSSLFSSPQLTSYRDSRFSIKRHRSLDLSSPLVLIGETVKNSPDAQEGVKISDLCEEQLKCRPEQLENVAETKSFKEQISLAIELANSLKQARDGCDTQMISCDEVPMDAENELGGCGGSRELSDELCRHPIDPRDFDDDSDGVHQTEEMEAESGFGPEVIMFDVAGIQNNEQQIPRTADPRFYSLASVPQQFSILCNNSANVLEPGGSCSVQVAAGAPDITLSSSSKVAAIVSTAEAEDKEDKDLQPSRKQQSVSRRCLTFDMGGSHKRIPLRDSTNDLPLDSTSINKPPSPRKCLDTCKHDTDEILPIPRTIGLHLNGFVNPSVSSGRKKNKIKDGRVFPPTTFHHNNEDEFSTPVSTKRDLVFSDVKIMEAPERSMEGECIDQHMAIENRQLAQGLDKLGSCKRCKCKKSQCLKLYCECFAAGLYCVEPCSCQNCFNKPIHEDLVMKSREVIEARNPLAFAPKVVSTSDTAIDLWVENSKTPASARHTRGCNCRKSNCLKKYCECNLMGVRCSSSCRCIGCKNVFGHTDEKCAGESDAVTNNDEAKHCGDSRQNEETSNSERRNRLLLPGSVAFRSLTSLSEL</sequence>
<dbReference type="GO" id="GO:0005634">
    <property type="term" value="C:nucleus"/>
    <property type="evidence" value="ECO:0007669"/>
    <property type="project" value="UniProtKB-SubCell"/>
</dbReference>
<evidence type="ECO:0000256" key="1">
    <source>
        <dbReference type="ARBA" id="ARBA00004123"/>
    </source>
</evidence>
<dbReference type="InterPro" id="IPR005172">
    <property type="entry name" value="CRC"/>
</dbReference>
<gene>
    <name evidence="7" type="ORF">AARE701A_LOCUS6348</name>
</gene>
<dbReference type="PANTHER" id="PTHR46159:SF12">
    <property type="entry name" value="PROTEIN TESMIN_TSO1-LIKE CXC 3-RELATED"/>
    <property type="match status" value="1"/>
</dbReference>
<evidence type="ECO:0000259" key="6">
    <source>
        <dbReference type="PROSITE" id="PS51634"/>
    </source>
</evidence>
<comment type="similarity">
    <text evidence="2">Belongs to the lin-54 family.</text>
</comment>
<feature type="region of interest" description="Disordered" evidence="5">
    <location>
        <begin position="574"/>
        <end position="633"/>
    </location>
</feature>
<reference evidence="7" key="1">
    <citation type="submission" date="2021-01" db="EMBL/GenBank/DDBJ databases">
        <authorList>
            <person name="Bezrukov I."/>
        </authorList>
    </citation>
    <scope>NUCLEOTIDE SEQUENCE</scope>
</reference>
<dbReference type="GO" id="GO:0003700">
    <property type="term" value="F:DNA-binding transcription factor activity"/>
    <property type="evidence" value="ECO:0007669"/>
    <property type="project" value="InterPro"/>
</dbReference>
<name>A0A8S1ZTS2_ARAAE</name>
<evidence type="ECO:0000256" key="2">
    <source>
        <dbReference type="ARBA" id="ARBA00007267"/>
    </source>
</evidence>
<dbReference type="InterPro" id="IPR033467">
    <property type="entry name" value="Tesmin/TSO1-like_CXC"/>
</dbReference>
<organism evidence="7 8">
    <name type="scientific">Arabidopsis arenosa</name>
    <name type="common">Sand rock-cress</name>
    <name type="synonym">Cardaminopsis arenosa</name>
    <dbReference type="NCBI Taxonomy" id="38785"/>
    <lineage>
        <taxon>Eukaryota</taxon>
        <taxon>Viridiplantae</taxon>
        <taxon>Streptophyta</taxon>
        <taxon>Embryophyta</taxon>
        <taxon>Tracheophyta</taxon>
        <taxon>Spermatophyta</taxon>
        <taxon>Magnoliopsida</taxon>
        <taxon>eudicotyledons</taxon>
        <taxon>Gunneridae</taxon>
        <taxon>Pentapetalae</taxon>
        <taxon>rosids</taxon>
        <taxon>malvids</taxon>
        <taxon>Brassicales</taxon>
        <taxon>Brassicaceae</taxon>
        <taxon>Camelineae</taxon>
        <taxon>Arabidopsis</taxon>
    </lineage>
</organism>
<comment type="subcellular location">
    <subcellularLocation>
        <location evidence="1">Nucleus</location>
    </subcellularLocation>
</comment>
<feature type="region of interest" description="Disordered" evidence="5">
    <location>
        <begin position="1"/>
        <end position="24"/>
    </location>
</feature>
<proteinExistence type="inferred from homology"/>
<evidence type="ECO:0000256" key="5">
    <source>
        <dbReference type="SAM" id="MobiDB-lite"/>
    </source>
</evidence>
<feature type="region of interest" description="Disordered" evidence="5">
    <location>
        <begin position="665"/>
        <end position="692"/>
    </location>
</feature>
<evidence type="ECO:0000256" key="4">
    <source>
        <dbReference type="ARBA" id="ARBA00023242"/>
    </source>
</evidence>
<dbReference type="AlphaFoldDB" id="A0A8S1ZTS2"/>
<keyword evidence="4" id="KW-0539">Nucleus</keyword>
<keyword evidence="3" id="KW-0217">Developmental protein</keyword>
<dbReference type="PANTHER" id="PTHR46159">
    <property type="entry name" value="PROTEIN TESMIN/TSO1-LIKE CXC 2"/>
    <property type="match status" value="1"/>
</dbReference>
<dbReference type="Pfam" id="PF05910">
    <property type="entry name" value="DUF868"/>
    <property type="match status" value="1"/>
</dbReference>
<dbReference type="SMART" id="SM01114">
    <property type="entry name" value="CXC"/>
    <property type="match status" value="2"/>
</dbReference>
<evidence type="ECO:0000256" key="3">
    <source>
        <dbReference type="ARBA" id="ARBA00022473"/>
    </source>
</evidence>
<evidence type="ECO:0000313" key="8">
    <source>
        <dbReference type="Proteomes" id="UP000682877"/>
    </source>
</evidence>
<dbReference type="Proteomes" id="UP000682877">
    <property type="component" value="Chromosome 3"/>
</dbReference>
<evidence type="ECO:0000313" key="7">
    <source>
        <dbReference type="EMBL" id="CAE5966146.1"/>
    </source>
</evidence>
<dbReference type="Pfam" id="PF03638">
    <property type="entry name" value="TCR"/>
    <property type="match status" value="2"/>
</dbReference>
<keyword evidence="8" id="KW-1185">Reference proteome</keyword>
<feature type="domain" description="CRC" evidence="6">
    <location>
        <begin position="742"/>
        <end position="867"/>
    </location>
</feature>
<dbReference type="PROSITE" id="PS51634">
    <property type="entry name" value="CRC"/>
    <property type="match status" value="1"/>
</dbReference>